<evidence type="ECO:0000313" key="1">
    <source>
        <dbReference type="EMBL" id="TCK93262.1"/>
    </source>
</evidence>
<dbReference type="Proteomes" id="UP000294545">
    <property type="component" value="Unassembled WGS sequence"/>
</dbReference>
<dbReference type="SUPFAM" id="SSF158430">
    <property type="entry name" value="Bacillus cereus metalloprotein-like"/>
    <property type="match status" value="1"/>
</dbReference>
<evidence type="ECO:0000313" key="2">
    <source>
        <dbReference type="Proteomes" id="UP000294545"/>
    </source>
</evidence>
<dbReference type="Gene3D" id="1.20.1260.120">
    <property type="entry name" value="Protein of unknown function DUF2935"/>
    <property type="match status" value="1"/>
</dbReference>
<accession>A0A4R1MMX8</accession>
<dbReference type="EMBL" id="SMGQ01000012">
    <property type="protein sequence ID" value="TCK93262.1"/>
    <property type="molecule type" value="Genomic_DNA"/>
</dbReference>
<dbReference type="InterPro" id="IPR021328">
    <property type="entry name" value="CotB-like"/>
</dbReference>
<protein>
    <submittedName>
        <fullName evidence="1">DUF2935 family protein</fullName>
    </submittedName>
</protein>
<dbReference type="OrthoDB" id="2734401at2"/>
<organism evidence="1 2">
    <name type="scientific">Natranaerovirga hydrolytica</name>
    <dbReference type="NCBI Taxonomy" id="680378"/>
    <lineage>
        <taxon>Bacteria</taxon>
        <taxon>Bacillati</taxon>
        <taxon>Bacillota</taxon>
        <taxon>Clostridia</taxon>
        <taxon>Lachnospirales</taxon>
        <taxon>Natranaerovirgaceae</taxon>
        <taxon>Natranaerovirga</taxon>
    </lineage>
</organism>
<name>A0A4R1MMX8_9FIRM</name>
<proteinExistence type="predicted"/>
<sequence length="148" mass="17405">MFYSVYGDILPLRVLEEISFWKLQEKEHALLLINSFVGLEPIYVDTLEQWAIDFEETEETSNDYLRAYGQSTLEEMYTIEELTPFIKYCFDESNAFIQFLAEMINNSIIVETLRFAPILTDHVIRESKYFIDITTSIITGEDIDFVIE</sequence>
<gene>
    <name evidence="1" type="ORF">EDC19_1453</name>
</gene>
<dbReference type="Pfam" id="PF11155">
    <property type="entry name" value="DUF2935"/>
    <property type="match status" value="1"/>
</dbReference>
<comment type="caution">
    <text evidence="1">The sequence shown here is derived from an EMBL/GenBank/DDBJ whole genome shotgun (WGS) entry which is preliminary data.</text>
</comment>
<reference evidence="1 2" key="1">
    <citation type="submission" date="2019-03" db="EMBL/GenBank/DDBJ databases">
        <title>Genomic Encyclopedia of Type Strains, Phase IV (KMG-IV): sequencing the most valuable type-strain genomes for metagenomic binning, comparative biology and taxonomic classification.</title>
        <authorList>
            <person name="Goeker M."/>
        </authorList>
    </citation>
    <scope>NUCLEOTIDE SEQUENCE [LARGE SCALE GENOMIC DNA]</scope>
    <source>
        <strain evidence="1 2">DSM 24176</strain>
    </source>
</reference>
<dbReference type="RefSeq" id="WP_132282175.1">
    <property type="nucleotide sequence ID" value="NZ_SMGQ01000012.1"/>
</dbReference>
<keyword evidence="2" id="KW-1185">Reference proteome</keyword>
<dbReference type="AlphaFoldDB" id="A0A4R1MMX8"/>